<dbReference type="GO" id="GO:0010181">
    <property type="term" value="F:FMN binding"/>
    <property type="evidence" value="ECO:0007669"/>
    <property type="project" value="UniProtKB-UniRule"/>
</dbReference>
<feature type="binding site" evidence="6">
    <location>
        <position position="10"/>
    </location>
    <ligand>
        <name>FMN</name>
        <dbReference type="ChEBI" id="CHEBI:58210"/>
    </ligand>
</feature>
<evidence type="ECO:0000256" key="6">
    <source>
        <dbReference type="HAMAP-Rule" id="MF_01216"/>
    </source>
</evidence>
<dbReference type="InterPro" id="IPR029039">
    <property type="entry name" value="Flavoprotein-like_sf"/>
</dbReference>
<evidence type="ECO:0000256" key="1">
    <source>
        <dbReference type="ARBA" id="ARBA00022630"/>
    </source>
</evidence>
<dbReference type="EMBL" id="RYFI01000005">
    <property type="protein sequence ID" value="RXF74055.1"/>
    <property type="molecule type" value="Genomic_DNA"/>
</dbReference>
<evidence type="ECO:0000259" key="7">
    <source>
        <dbReference type="Pfam" id="PF02525"/>
    </source>
</evidence>
<evidence type="ECO:0000313" key="8">
    <source>
        <dbReference type="EMBL" id="RXF74055.1"/>
    </source>
</evidence>
<keyword evidence="1 6" id="KW-0285">Flavoprotein</keyword>
<comment type="caution">
    <text evidence="6">Lacks conserved residue(s) required for the propagation of feature annotation.</text>
</comment>
<evidence type="ECO:0000256" key="2">
    <source>
        <dbReference type="ARBA" id="ARBA00022643"/>
    </source>
</evidence>
<gene>
    <name evidence="6" type="primary">azoR</name>
    <name evidence="8" type="ORF">EK403_06690</name>
</gene>
<dbReference type="OrthoDB" id="9787136at2"/>
<dbReference type="RefSeq" id="WP_128776731.1">
    <property type="nucleotide sequence ID" value="NZ_RYFI01000005.1"/>
</dbReference>
<comment type="function">
    <text evidence="6">Quinone reductase that provides resistance to thiol-specific stress caused by electrophilic quinones.</text>
</comment>
<comment type="caution">
    <text evidence="8">The sequence shown here is derived from an EMBL/GenBank/DDBJ whole genome shotgun (WGS) entry which is preliminary data.</text>
</comment>
<dbReference type="PANTHER" id="PTHR43741">
    <property type="entry name" value="FMN-DEPENDENT NADH-AZOREDUCTASE 1"/>
    <property type="match status" value="1"/>
</dbReference>
<proteinExistence type="inferred from homology"/>
<dbReference type="GO" id="GO:0016655">
    <property type="term" value="F:oxidoreductase activity, acting on NAD(P)H, quinone or similar compound as acceptor"/>
    <property type="evidence" value="ECO:0007669"/>
    <property type="project" value="InterPro"/>
</dbReference>
<comment type="function">
    <text evidence="6">Also exhibits azoreductase activity. Catalyzes the reductive cleavage of the azo bond in aromatic azo compounds to the corresponding amines.</text>
</comment>
<comment type="subunit">
    <text evidence="6">Homodimer.</text>
</comment>
<dbReference type="GO" id="GO:0016652">
    <property type="term" value="F:oxidoreductase activity, acting on NAD(P)H as acceptor"/>
    <property type="evidence" value="ECO:0007669"/>
    <property type="project" value="UniProtKB-UniRule"/>
</dbReference>
<keyword evidence="9" id="KW-1185">Reference proteome</keyword>
<dbReference type="EC" id="1.6.5.-" evidence="6"/>
<comment type="similarity">
    <text evidence="6">Belongs to the azoreductase type 1 family.</text>
</comment>
<dbReference type="SUPFAM" id="SSF52218">
    <property type="entry name" value="Flavoproteins"/>
    <property type="match status" value="1"/>
</dbReference>
<comment type="catalytic activity">
    <reaction evidence="6">
        <text>2 a quinone + NADH + H(+) = 2 a 1,4-benzosemiquinone + NAD(+)</text>
        <dbReference type="Rhea" id="RHEA:65952"/>
        <dbReference type="ChEBI" id="CHEBI:15378"/>
        <dbReference type="ChEBI" id="CHEBI:57540"/>
        <dbReference type="ChEBI" id="CHEBI:57945"/>
        <dbReference type="ChEBI" id="CHEBI:132124"/>
        <dbReference type="ChEBI" id="CHEBI:134225"/>
    </reaction>
</comment>
<comment type="catalytic activity">
    <reaction evidence="5">
        <text>N,N-dimethyl-1,4-phenylenediamine + anthranilate + 2 NAD(+) = 2-(4-dimethylaminophenyl)diazenylbenzoate + 2 NADH + 2 H(+)</text>
        <dbReference type="Rhea" id="RHEA:55872"/>
        <dbReference type="ChEBI" id="CHEBI:15378"/>
        <dbReference type="ChEBI" id="CHEBI:15783"/>
        <dbReference type="ChEBI" id="CHEBI:16567"/>
        <dbReference type="ChEBI" id="CHEBI:57540"/>
        <dbReference type="ChEBI" id="CHEBI:57945"/>
        <dbReference type="ChEBI" id="CHEBI:71579"/>
        <dbReference type="EC" id="1.7.1.17"/>
    </reaction>
    <physiologicalReaction direction="right-to-left" evidence="5">
        <dbReference type="Rhea" id="RHEA:55874"/>
    </physiologicalReaction>
</comment>
<dbReference type="GO" id="GO:0009055">
    <property type="term" value="F:electron transfer activity"/>
    <property type="evidence" value="ECO:0007669"/>
    <property type="project" value="UniProtKB-UniRule"/>
</dbReference>
<dbReference type="Pfam" id="PF02525">
    <property type="entry name" value="Flavodoxin_2"/>
    <property type="match status" value="1"/>
</dbReference>
<dbReference type="InterPro" id="IPR050104">
    <property type="entry name" value="FMN-dep_NADH:Q_OxRdtase_AzoR1"/>
</dbReference>
<name>A0A4Q0MKM6_9HYPH</name>
<sequence>MTTLLHIDASPRAERSLSRRLSRRFVGALSARAPGLEVVRRDLAAAPPPLMSEAWIAAAFTPPAARDAAMEEALAWSDAAIAEVVRADIIVIGTPMHNYGMPAALKAWFDQVIRIGETFSFDLGRGDQPIEPKLSGKRLVVLSSRGEFGFAPGGPRARLNHLDPHISTAALYLGVAPDAIRTVAIEYQEFADERHARSTAEAEAAVDALAAAFAGGAARAA</sequence>
<keyword evidence="3 6" id="KW-0560">Oxidoreductase</keyword>
<comment type="cofactor">
    <cofactor evidence="6">
        <name>FMN</name>
        <dbReference type="ChEBI" id="CHEBI:58210"/>
    </cofactor>
    <text evidence="6">Binds 1 FMN per subunit.</text>
</comment>
<evidence type="ECO:0000256" key="4">
    <source>
        <dbReference type="ARBA" id="ARBA00023027"/>
    </source>
</evidence>
<dbReference type="Gene3D" id="3.40.50.360">
    <property type="match status" value="1"/>
</dbReference>
<dbReference type="HAMAP" id="MF_01216">
    <property type="entry name" value="Azoreductase_type1"/>
    <property type="match status" value="1"/>
</dbReference>
<keyword evidence="4 6" id="KW-0520">NAD</keyword>
<dbReference type="InterPro" id="IPR023048">
    <property type="entry name" value="NADH:quinone_OxRdtase_FMN_depd"/>
</dbReference>
<evidence type="ECO:0000313" key="9">
    <source>
        <dbReference type="Proteomes" id="UP000289708"/>
    </source>
</evidence>
<evidence type="ECO:0000256" key="3">
    <source>
        <dbReference type="ARBA" id="ARBA00023002"/>
    </source>
</evidence>
<organism evidence="8 9">
    <name type="scientific">Hansschlegelia zhihuaiae</name>
    <dbReference type="NCBI Taxonomy" id="405005"/>
    <lineage>
        <taxon>Bacteria</taxon>
        <taxon>Pseudomonadati</taxon>
        <taxon>Pseudomonadota</taxon>
        <taxon>Alphaproteobacteria</taxon>
        <taxon>Hyphomicrobiales</taxon>
        <taxon>Methylopilaceae</taxon>
        <taxon>Hansschlegelia</taxon>
    </lineage>
</organism>
<dbReference type="EC" id="1.7.1.17" evidence="6"/>
<accession>A0A4Q0MKM6</accession>
<feature type="binding site" evidence="6">
    <location>
        <begin position="16"/>
        <end position="18"/>
    </location>
    <ligand>
        <name>FMN</name>
        <dbReference type="ChEBI" id="CHEBI:58210"/>
    </ligand>
</feature>
<evidence type="ECO:0000256" key="5">
    <source>
        <dbReference type="ARBA" id="ARBA00048542"/>
    </source>
</evidence>
<dbReference type="PANTHER" id="PTHR43741:SF2">
    <property type="entry name" value="FMN-DEPENDENT NADH:QUINONE OXIDOREDUCTASE"/>
    <property type="match status" value="1"/>
</dbReference>
<dbReference type="InterPro" id="IPR003680">
    <property type="entry name" value="Flavodoxin_fold"/>
</dbReference>
<dbReference type="Proteomes" id="UP000289708">
    <property type="component" value="Unassembled WGS sequence"/>
</dbReference>
<reference evidence="8 9" key="1">
    <citation type="submission" date="2018-12" db="EMBL/GenBank/DDBJ databases">
        <title>bacterium Hansschlegelia zhihuaiae S113.</title>
        <authorList>
            <person name="He J."/>
        </authorList>
    </citation>
    <scope>NUCLEOTIDE SEQUENCE [LARGE SCALE GENOMIC DNA]</scope>
    <source>
        <strain evidence="8 9">S 113</strain>
    </source>
</reference>
<protein>
    <recommendedName>
        <fullName evidence="6">FMN dependent NADH:quinone oxidoreductase</fullName>
        <ecNumber evidence="6">1.6.5.-</ecNumber>
    </recommendedName>
    <alternativeName>
        <fullName evidence="6">Azo-dye reductase</fullName>
    </alternativeName>
    <alternativeName>
        <fullName evidence="6">FMN-dependent NADH-azo compound oxidoreductase</fullName>
    </alternativeName>
    <alternativeName>
        <fullName evidence="6">FMN-dependent NADH-azoreductase</fullName>
        <ecNumber evidence="6">1.7.1.17</ecNumber>
    </alternativeName>
</protein>
<dbReference type="AlphaFoldDB" id="A0A4Q0MKM6"/>
<feature type="domain" description="Flavodoxin-like fold" evidence="7">
    <location>
        <begin position="3"/>
        <end position="206"/>
    </location>
</feature>
<keyword evidence="2 6" id="KW-0288">FMN</keyword>